<gene>
    <name evidence="2" type="ORF">A3B45_04465</name>
</gene>
<evidence type="ECO:0000313" key="3">
    <source>
        <dbReference type="Proteomes" id="UP000178565"/>
    </source>
</evidence>
<dbReference type="EMBL" id="MFDM01000028">
    <property type="protein sequence ID" value="OGE42252.1"/>
    <property type="molecule type" value="Genomic_DNA"/>
</dbReference>
<dbReference type="Proteomes" id="UP000178565">
    <property type="component" value="Unassembled WGS sequence"/>
</dbReference>
<accession>A0A1F5KMY8</accession>
<dbReference type="GO" id="GO:0043531">
    <property type="term" value="F:ADP binding"/>
    <property type="evidence" value="ECO:0007669"/>
    <property type="project" value="TreeGrafter"/>
</dbReference>
<dbReference type="SUPFAM" id="SSF47917">
    <property type="entry name" value="C-terminal domain of alpha and beta subunits of F1 ATP synthase"/>
    <property type="match status" value="1"/>
</dbReference>
<feature type="domain" description="ATP synthase alpha subunit C-terminal" evidence="1">
    <location>
        <begin position="37"/>
        <end position="146"/>
    </location>
</feature>
<name>A0A1F5KMY8_9BACT</name>
<dbReference type="PANTHER" id="PTHR48082">
    <property type="entry name" value="ATP SYNTHASE SUBUNIT ALPHA, MITOCHONDRIAL"/>
    <property type="match status" value="1"/>
</dbReference>
<dbReference type="GO" id="GO:0046933">
    <property type="term" value="F:proton-transporting ATP synthase activity, rotational mechanism"/>
    <property type="evidence" value="ECO:0007669"/>
    <property type="project" value="InterPro"/>
</dbReference>
<dbReference type="GO" id="GO:0045259">
    <property type="term" value="C:proton-transporting ATP synthase complex"/>
    <property type="evidence" value="ECO:0007669"/>
    <property type="project" value="InterPro"/>
</dbReference>
<evidence type="ECO:0000259" key="1">
    <source>
        <dbReference type="Pfam" id="PF00306"/>
    </source>
</evidence>
<dbReference type="InterPro" id="IPR005294">
    <property type="entry name" value="ATP_synth_F1_asu"/>
</dbReference>
<dbReference type="GO" id="GO:0005524">
    <property type="term" value="F:ATP binding"/>
    <property type="evidence" value="ECO:0007669"/>
    <property type="project" value="TreeGrafter"/>
</dbReference>
<dbReference type="AlphaFoldDB" id="A0A1F5KMY8"/>
<dbReference type="InterPro" id="IPR038376">
    <property type="entry name" value="ATP_synth_asu_C_sf"/>
</dbReference>
<protein>
    <recommendedName>
        <fullName evidence="1">ATP synthase alpha subunit C-terminal domain-containing protein</fullName>
    </recommendedName>
</protein>
<dbReference type="STRING" id="1797785.A3B45_04465"/>
<dbReference type="PANTHER" id="PTHR48082:SF2">
    <property type="entry name" value="ATP SYNTHASE SUBUNIT ALPHA, MITOCHONDRIAL"/>
    <property type="match status" value="1"/>
</dbReference>
<dbReference type="Pfam" id="PF00306">
    <property type="entry name" value="ATP-synt_ab_C"/>
    <property type="match status" value="1"/>
</dbReference>
<reference evidence="2 3" key="1">
    <citation type="journal article" date="2016" name="Nat. Commun.">
        <title>Thousands of microbial genomes shed light on interconnected biogeochemical processes in an aquifer system.</title>
        <authorList>
            <person name="Anantharaman K."/>
            <person name="Brown C.T."/>
            <person name="Hug L.A."/>
            <person name="Sharon I."/>
            <person name="Castelle C.J."/>
            <person name="Probst A.J."/>
            <person name="Thomas B.C."/>
            <person name="Singh A."/>
            <person name="Wilkins M.J."/>
            <person name="Karaoz U."/>
            <person name="Brodie E.L."/>
            <person name="Williams K.H."/>
            <person name="Hubbard S.S."/>
            <person name="Banfield J.F."/>
        </authorList>
    </citation>
    <scope>NUCLEOTIDE SEQUENCE [LARGE SCALE GENOMIC DNA]</scope>
</reference>
<dbReference type="InterPro" id="IPR000793">
    <property type="entry name" value="ATP_synth_asu_C"/>
</dbReference>
<proteinExistence type="predicted"/>
<sequence>MGMTDGHIFLDSNIYFQGRRPAVNLSLSVTRVGRQTQSALLRDINHELTAFLTTYERMQNLSHFGAELTEEAKQTLKLGELIYEFFDQPGGEIAPLPVSVMLLCLIWLRLLDDCQGQIGRIRTNLINAYSGLDARTGAAQKKLIDELTEADNFDQMLDQVAKKKEELLTLCKANIK</sequence>
<evidence type="ECO:0000313" key="2">
    <source>
        <dbReference type="EMBL" id="OGE42252.1"/>
    </source>
</evidence>
<dbReference type="Gene3D" id="3.40.50.300">
    <property type="entry name" value="P-loop containing nucleotide triphosphate hydrolases"/>
    <property type="match status" value="1"/>
</dbReference>
<organism evidence="2 3">
    <name type="scientific">Candidatus Daviesbacteria bacterium RIFCSPLOWO2_01_FULL_39_12</name>
    <dbReference type="NCBI Taxonomy" id="1797785"/>
    <lineage>
        <taxon>Bacteria</taxon>
        <taxon>Candidatus Daviesiibacteriota</taxon>
    </lineage>
</organism>
<dbReference type="Gene3D" id="1.20.150.20">
    <property type="entry name" value="ATP synthase alpha/beta chain, C-terminal domain"/>
    <property type="match status" value="1"/>
</dbReference>
<comment type="caution">
    <text evidence="2">The sequence shown here is derived from an EMBL/GenBank/DDBJ whole genome shotgun (WGS) entry which is preliminary data.</text>
</comment>
<dbReference type="InterPro" id="IPR027417">
    <property type="entry name" value="P-loop_NTPase"/>
</dbReference>